<gene>
    <name evidence="2" type="ORF">OCU04_001825</name>
</gene>
<proteinExistence type="predicted"/>
<comment type="caution">
    <text evidence="2">The sequence shown here is derived from an EMBL/GenBank/DDBJ whole genome shotgun (WGS) entry which is preliminary data.</text>
</comment>
<organism evidence="2 3">
    <name type="scientific">Sclerotinia nivalis</name>
    <dbReference type="NCBI Taxonomy" id="352851"/>
    <lineage>
        <taxon>Eukaryota</taxon>
        <taxon>Fungi</taxon>
        <taxon>Dikarya</taxon>
        <taxon>Ascomycota</taxon>
        <taxon>Pezizomycotina</taxon>
        <taxon>Leotiomycetes</taxon>
        <taxon>Helotiales</taxon>
        <taxon>Sclerotiniaceae</taxon>
        <taxon>Sclerotinia</taxon>
    </lineage>
</organism>
<evidence type="ECO:0000259" key="1">
    <source>
        <dbReference type="PROSITE" id="PS50097"/>
    </source>
</evidence>
<protein>
    <recommendedName>
        <fullName evidence="1">BTB domain-containing protein</fullName>
    </recommendedName>
</protein>
<feature type="domain" description="BTB" evidence="1">
    <location>
        <begin position="10"/>
        <end position="102"/>
    </location>
</feature>
<dbReference type="InterPro" id="IPR000210">
    <property type="entry name" value="BTB/POZ_dom"/>
</dbReference>
<accession>A0A9X0DQZ5</accession>
<dbReference type="OrthoDB" id="3552659at2759"/>
<evidence type="ECO:0000313" key="2">
    <source>
        <dbReference type="EMBL" id="KAJ8071505.1"/>
    </source>
</evidence>
<name>A0A9X0DQZ5_9HELO</name>
<dbReference type="Gene3D" id="3.30.710.10">
    <property type="entry name" value="Potassium Channel Kv1.1, Chain A"/>
    <property type="match status" value="1"/>
</dbReference>
<dbReference type="PROSITE" id="PS50097">
    <property type="entry name" value="BTB"/>
    <property type="match status" value="1"/>
</dbReference>
<sequence length="314" mass="36424">MTSDIHEHACSGIITVIVSPEGRPFFFHESLLCEKSPWFRAQLHNQTTENCSDSAIELSPIETSFRDFQQSQRKIIYRYEDDVHTFNQFFTWIYGCVYAMPRRDPENYDTATHISEWVILHALAVEMGVMDLAHKALWEYVHCRDALRTGYWMPLPLEIQFIYHNRANANDLRNLIVEKVRGLLFSKRFDGMNRHLSTLCRSHPAFNTDVFEEIQRHSEQANQCDYGDCSMHASHYTNLSGCASPDFYFEVESPIPSSEYLDDISDLELDDPAPSLISDCGAISTEEEDAYLQQERDEAMAEYYESRDVASYVF</sequence>
<dbReference type="AlphaFoldDB" id="A0A9X0DQZ5"/>
<dbReference type="EMBL" id="JAPEIS010000001">
    <property type="protein sequence ID" value="KAJ8071505.1"/>
    <property type="molecule type" value="Genomic_DNA"/>
</dbReference>
<reference evidence="2" key="1">
    <citation type="submission" date="2022-11" db="EMBL/GenBank/DDBJ databases">
        <title>Genome Resource of Sclerotinia nivalis Strain SnTB1, a Plant Pathogen Isolated from American Ginseng.</title>
        <authorList>
            <person name="Fan S."/>
        </authorList>
    </citation>
    <scope>NUCLEOTIDE SEQUENCE</scope>
    <source>
        <strain evidence="2">SnTB1</strain>
    </source>
</reference>
<evidence type="ECO:0000313" key="3">
    <source>
        <dbReference type="Proteomes" id="UP001152300"/>
    </source>
</evidence>
<dbReference type="InterPro" id="IPR011333">
    <property type="entry name" value="SKP1/BTB/POZ_sf"/>
</dbReference>
<keyword evidence="3" id="KW-1185">Reference proteome</keyword>
<dbReference type="Proteomes" id="UP001152300">
    <property type="component" value="Unassembled WGS sequence"/>
</dbReference>